<sequence length="74" mass="8518">MTYLETMTGTERKLPQKLIVAWKLLHVEASAHQSEKEESWETSNLCIVRVVELSKEPISSSVKQGNAERRIKYT</sequence>
<dbReference type="AlphaFoldDB" id="A0AAN7GMT5"/>
<comment type="caution">
    <text evidence="1">The sequence shown here is derived from an EMBL/GenBank/DDBJ whole genome shotgun (WGS) entry which is preliminary data.</text>
</comment>
<keyword evidence="2" id="KW-1185">Reference proteome</keyword>
<evidence type="ECO:0000313" key="2">
    <source>
        <dbReference type="Proteomes" id="UP001345219"/>
    </source>
</evidence>
<proteinExistence type="predicted"/>
<name>A0AAN7GMT5_9MYRT</name>
<evidence type="ECO:0000313" key="1">
    <source>
        <dbReference type="EMBL" id="KAK4742848.1"/>
    </source>
</evidence>
<dbReference type="EMBL" id="JAXIOK010000023">
    <property type="protein sequence ID" value="KAK4742848.1"/>
    <property type="molecule type" value="Genomic_DNA"/>
</dbReference>
<organism evidence="1 2">
    <name type="scientific">Trapa incisa</name>
    <dbReference type="NCBI Taxonomy" id="236973"/>
    <lineage>
        <taxon>Eukaryota</taxon>
        <taxon>Viridiplantae</taxon>
        <taxon>Streptophyta</taxon>
        <taxon>Embryophyta</taxon>
        <taxon>Tracheophyta</taxon>
        <taxon>Spermatophyta</taxon>
        <taxon>Magnoliopsida</taxon>
        <taxon>eudicotyledons</taxon>
        <taxon>Gunneridae</taxon>
        <taxon>Pentapetalae</taxon>
        <taxon>rosids</taxon>
        <taxon>malvids</taxon>
        <taxon>Myrtales</taxon>
        <taxon>Lythraceae</taxon>
        <taxon>Trapa</taxon>
    </lineage>
</organism>
<accession>A0AAN7GMT5</accession>
<dbReference type="Proteomes" id="UP001345219">
    <property type="component" value="Chromosome 1"/>
</dbReference>
<protein>
    <submittedName>
        <fullName evidence="1">Uncharacterized protein</fullName>
    </submittedName>
</protein>
<gene>
    <name evidence="1" type="ORF">SAY87_000849</name>
</gene>
<reference evidence="1 2" key="1">
    <citation type="journal article" date="2023" name="Hortic Res">
        <title>Pangenome of water caltrop reveals structural variations and asymmetric subgenome divergence after allopolyploidization.</title>
        <authorList>
            <person name="Zhang X."/>
            <person name="Chen Y."/>
            <person name="Wang L."/>
            <person name="Yuan Y."/>
            <person name="Fang M."/>
            <person name="Shi L."/>
            <person name="Lu R."/>
            <person name="Comes H.P."/>
            <person name="Ma Y."/>
            <person name="Chen Y."/>
            <person name="Huang G."/>
            <person name="Zhou Y."/>
            <person name="Zheng Z."/>
            <person name="Qiu Y."/>
        </authorList>
    </citation>
    <scope>NUCLEOTIDE SEQUENCE [LARGE SCALE GENOMIC DNA]</scope>
    <source>
        <tissue evidence="1">Roots</tissue>
    </source>
</reference>